<keyword evidence="10" id="KW-1185">Reference proteome</keyword>
<evidence type="ECO:0000256" key="1">
    <source>
        <dbReference type="ARBA" id="ARBA00001974"/>
    </source>
</evidence>
<dbReference type="Proteomes" id="UP000009874">
    <property type="component" value="Unassembled WGS sequence"/>
</dbReference>
<protein>
    <recommendedName>
        <fullName evidence="11">Pimeloyl-CoA dehydrogenase, small subunit</fullName>
    </recommendedName>
</protein>
<sequence length="411" mass="43306">MHFELNGEQQQLADAIRRWIGRDYGFEARRAIVHSEPGVSPDAWATMVELGLTALPVPEEHGGFGGDALAMFGVMQELGRGLVVEPYVATVLGVEFLRRGGGHGALLERVAAGNVKLACALGEQRSRHDAFEIATRVEAVDGGYRLHGEKRVVLHGAEADALIVSARGAHGAVSSGSTGDVGSVGSRDNGQGMDGVSLFVVPRDSAGLRVTGYRTLDGLRAANVVLDGVVVGPDAVIGAVEEGGAILDAALDYGAGLLCAEALGAMQALFDTTLEYLKTRQQFGAPIGKFQALQHRMADMAIHLEQARSMALLAALALARSGSGADANVSRDAAANIETRRRVVSAAKYRVGLAARFIGQGAIQLHGGMGVTDELPASHYFKRLSTIELTLGDMDHHLERFIAQPGFREAA</sequence>
<dbReference type="Pfam" id="PF00441">
    <property type="entry name" value="Acyl-CoA_dh_1"/>
    <property type="match status" value="1"/>
</dbReference>
<proteinExistence type="inferred from homology"/>
<feature type="domain" description="Acyl-CoA dehydrogenase/oxidase N-terminal" evidence="8">
    <location>
        <begin position="8"/>
        <end position="93"/>
    </location>
</feature>
<accession>K9DND3</accession>
<evidence type="ECO:0000256" key="4">
    <source>
        <dbReference type="ARBA" id="ARBA00022827"/>
    </source>
</evidence>
<dbReference type="SUPFAM" id="SSF56645">
    <property type="entry name" value="Acyl-CoA dehydrogenase NM domain-like"/>
    <property type="match status" value="1"/>
</dbReference>
<dbReference type="PANTHER" id="PTHR43884">
    <property type="entry name" value="ACYL-COA DEHYDROGENASE"/>
    <property type="match status" value="1"/>
</dbReference>
<evidence type="ECO:0000256" key="5">
    <source>
        <dbReference type="ARBA" id="ARBA00023002"/>
    </source>
</evidence>
<dbReference type="PANTHER" id="PTHR43884:SF20">
    <property type="entry name" value="ACYL-COA DEHYDROGENASE FADE28"/>
    <property type="match status" value="1"/>
</dbReference>
<evidence type="ECO:0000259" key="7">
    <source>
        <dbReference type="Pfam" id="PF02770"/>
    </source>
</evidence>
<dbReference type="InterPro" id="IPR009100">
    <property type="entry name" value="AcylCoA_DH/oxidase_NM_dom_sf"/>
</dbReference>
<comment type="similarity">
    <text evidence="2">Belongs to the acyl-CoA dehydrogenase family.</text>
</comment>
<dbReference type="OrthoDB" id="9770681at2"/>
<keyword evidence="5" id="KW-0560">Oxidoreductase</keyword>
<evidence type="ECO:0000313" key="9">
    <source>
        <dbReference type="EMBL" id="EKU80312.1"/>
    </source>
</evidence>
<feature type="domain" description="Acyl-CoA oxidase/dehydrogenase middle" evidence="7">
    <location>
        <begin position="118"/>
        <end position="223"/>
    </location>
</feature>
<gene>
    <name evidence="9" type="ORF">HMPREF9710_04424</name>
</gene>
<dbReference type="InterPro" id="IPR006091">
    <property type="entry name" value="Acyl-CoA_Oxase/DH_mid-dom"/>
</dbReference>
<dbReference type="SUPFAM" id="SSF47203">
    <property type="entry name" value="Acyl-CoA dehydrogenase C-terminal domain-like"/>
    <property type="match status" value="1"/>
</dbReference>
<dbReference type="EMBL" id="AGZI01000058">
    <property type="protein sequence ID" value="EKU80312.1"/>
    <property type="molecule type" value="Genomic_DNA"/>
</dbReference>
<dbReference type="CDD" id="cd00567">
    <property type="entry name" value="ACAD"/>
    <property type="match status" value="1"/>
</dbReference>
<dbReference type="Gene3D" id="2.40.110.10">
    <property type="entry name" value="Butyryl-CoA Dehydrogenase, subunit A, domain 2"/>
    <property type="match status" value="1"/>
</dbReference>
<keyword evidence="3" id="KW-0285">Flavoprotein</keyword>
<organism evidence="9 10">
    <name type="scientific">Massilia timonae CCUG 45783</name>
    <dbReference type="NCBI Taxonomy" id="883126"/>
    <lineage>
        <taxon>Bacteria</taxon>
        <taxon>Pseudomonadati</taxon>
        <taxon>Pseudomonadota</taxon>
        <taxon>Betaproteobacteria</taxon>
        <taxon>Burkholderiales</taxon>
        <taxon>Oxalobacteraceae</taxon>
        <taxon>Telluria group</taxon>
        <taxon>Massilia</taxon>
    </lineage>
</organism>
<keyword evidence="4" id="KW-0274">FAD</keyword>
<name>K9DND3_9BURK</name>
<dbReference type="GO" id="GO:0003995">
    <property type="term" value="F:acyl-CoA dehydrogenase activity"/>
    <property type="evidence" value="ECO:0007669"/>
    <property type="project" value="TreeGrafter"/>
</dbReference>
<comment type="caution">
    <text evidence="9">The sequence shown here is derived from an EMBL/GenBank/DDBJ whole genome shotgun (WGS) entry which is preliminary data.</text>
</comment>
<dbReference type="Gene3D" id="1.20.140.10">
    <property type="entry name" value="Butyryl-CoA Dehydrogenase, subunit A, domain 3"/>
    <property type="match status" value="1"/>
</dbReference>
<reference evidence="9 10" key="1">
    <citation type="submission" date="2012-09" db="EMBL/GenBank/DDBJ databases">
        <title>The Genome Sequence of Massilia timonae CCUG 45783.</title>
        <authorList>
            <consortium name="The Broad Institute Genome Sequencing Platform"/>
            <person name="Earl A."/>
            <person name="Ward D."/>
            <person name="Feldgarden M."/>
            <person name="Gevers D."/>
            <person name="Huys G."/>
            <person name="Walker B."/>
            <person name="Young S.K."/>
            <person name="Zeng Q."/>
            <person name="Gargeya S."/>
            <person name="Fitzgerald M."/>
            <person name="Haas B."/>
            <person name="Abouelleil A."/>
            <person name="Alvarado L."/>
            <person name="Arachchi H.M."/>
            <person name="Berlin A.M."/>
            <person name="Chapman S.B."/>
            <person name="Goldberg J."/>
            <person name="Griggs A."/>
            <person name="Gujja S."/>
            <person name="Hansen M."/>
            <person name="Howarth C."/>
            <person name="Imamovic A."/>
            <person name="Larimer J."/>
            <person name="McCowen C."/>
            <person name="Montmayeur A."/>
            <person name="Murphy C."/>
            <person name="Neiman D."/>
            <person name="Pearson M."/>
            <person name="Priest M."/>
            <person name="Roberts A."/>
            <person name="Saif S."/>
            <person name="Shea T."/>
            <person name="Sisk P."/>
            <person name="Sykes S."/>
            <person name="Wortman J."/>
            <person name="Nusbaum C."/>
            <person name="Birren B."/>
        </authorList>
    </citation>
    <scope>NUCLEOTIDE SEQUENCE [LARGE SCALE GENOMIC DNA]</scope>
    <source>
        <strain evidence="9 10">CCUG 45783</strain>
    </source>
</reference>
<dbReference type="STRING" id="47229.LO55_4445"/>
<evidence type="ECO:0000256" key="3">
    <source>
        <dbReference type="ARBA" id="ARBA00022630"/>
    </source>
</evidence>
<dbReference type="InterPro" id="IPR009075">
    <property type="entry name" value="AcylCo_DH/oxidase_C"/>
</dbReference>
<dbReference type="PATRIC" id="fig|883126.3.peg.4461"/>
<dbReference type="InterPro" id="IPR013786">
    <property type="entry name" value="AcylCoA_DH/ox_N"/>
</dbReference>
<dbReference type="Pfam" id="PF02770">
    <property type="entry name" value="Acyl-CoA_dh_M"/>
    <property type="match status" value="1"/>
</dbReference>
<dbReference type="InterPro" id="IPR036250">
    <property type="entry name" value="AcylCo_DH-like_C"/>
</dbReference>
<evidence type="ECO:0000313" key="10">
    <source>
        <dbReference type="Proteomes" id="UP000009874"/>
    </source>
</evidence>
<feature type="domain" description="Acyl-CoA dehydrogenase/oxidase C-terminal" evidence="6">
    <location>
        <begin position="243"/>
        <end position="397"/>
    </location>
</feature>
<comment type="cofactor">
    <cofactor evidence="1">
        <name>FAD</name>
        <dbReference type="ChEBI" id="CHEBI:57692"/>
    </cofactor>
</comment>
<evidence type="ECO:0000259" key="8">
    <source>
        <dbReference type="Pfam" id="PF02771"/>
    </source>
</evidence>
<dbReference type="eggNOG" id="COG1960">
    <property type="taxonomic scope" value="Bacteria"/>
</dbReference>
<evidence type="ECO:0008006" key="11">
    <source>
        <dbReference type="Google" id="ProtNLM"/>
    </source>
</evidence>
<dbReference type="Gene3D" id="1.10.540.10">
    <property type="entry name" value="Acyl-CoA dehydrogenase/oxidase, N-terminal domain"/>
    <property type="match status" value="1"/>
</dbReference>
<dbReference type="HOGENOM" id="CLU_018204_5_2_4"/>
<dbReference type="GO" id="GO:0050660">
    <property type="term" value="F:flavin adenine dinucleotide binding"/>
    <property type="evidence" value="ECO:0007669"/>
    <property type="project" value="InterPro"/>
</dbReference>
<dbReference type="RefSeq" id="WP_005670117.1">
    <property type="nucleotide sequence ID" value="NZ_JH992925.1"/>
</dbReference>
<dbReference type="Pfam" id="PF02771">
    <property type="entry name" value="Acyl-CoA_dh_N"/>
    <property type="match status" value="1"/>
</dbReference>
<evidence type="ECO:0000256" key="2">
    <source>
        <dbReference type="ARBA" id="ARBA00009347"/>
    </source>
</evidence>
<evidence type="ECO:0000259" key="6">
    <source>
        <dbReference type="Pfam" id="PF00441"/>
    </source>
</evidence>
<dbReference type="AlphaFoldDB" id="K9DND3"/>
<dbReference type="InterPro" id="IPR037069">
    <property type="entry name" value="AcylCoA_DH/ox_N_sf"/>
</dbReference>
<dbReference type="InterPro" id="IPR046373">
    <property type="entry name" value="Acyl-CoA_Oxase/DH_mid-dom_sf"/>
</dbReference>